<feature type="non-terminal residue" evidence="10">
    <location>
        <position position="1"/>
    </location>
</feature>
<evidence type="ECO:0000256" key="8">
    <source>
        <dbReference type="ARBA" id="ARBA00047469"/>
    </source>
</evidence>
<dbReference type="InterPro" id="IPR002302">
    <property type="entry name" value="Leu-tRNA-ligase"/>
</dbReference>
<dbReference type="EC" id="6.1.1.4" evidence="2"/>
<dbReference type="Gene3D" id="1.10.730.10">
    <property type="entry name" value="Isoleucyl-tRNA Synthetase, Domain 1"/>
    <property type="match status" value="1"/>
</dbReference>
<keyword evidence="6" id="KW-0648">Protein biosynthesis</keyword>
<keyword evidence="3 10" id="KW-0436">Ligase</keyword>
<evidence type="ECO:0000256" key="3">
    <source>
        <dbReference type="ARBA" id="ARBA00022598"/>
    </source>
</evidence>
<dbReference type="SUPFAM" id="SSF47323">
    <property type="entry name" value="Anticodon-binding domain of a subclass of class I aminoacyl-tRNA synthetases"/>
    <property type="match status" value="1"/>
</dbReference>
<proteinExistence type="inferred from homology"/>
<dbReference type="EMBL" id="DRMN01000323">
    <property type="protein sequence ID" value="HFB55240.1"/>
    <property type="molecule type" value="Genomic_DNA"/>
</dbReference>
<keyword evidence="7" id="KW-0030">Aminoacyl-tRNA synthetase</keyword>
<evidence type="ECO:0000313" key="10">
    <source>
        <dbReference type="EMBL" id="HFB55240.1"/>
    </source>
</evidence>
<dbReference type="PANTHER" id="PTHR43740:SF2">
    <property type="entry name" value="LEUCINE--TRNA LIGASE, MITOCHONDRIAL"/>
    <property type="match status" value="1"/>
</dbReference>
<dbReference type="GO" id="GO:0006429">
    <property type="term" value="P:leucyl-tRNA aminoacylation"/>
    <property type="evidence" value="ECO:0007669"/>
    <property type="project" value="InterPro"/>
</dbReference>
<evidence type="ECO:0000259" key="9">
    <source>
        <dbReference type="Pfam" id="PF08264"/>
    </source>
</evidence>
<gene>
    <name evidence="10" type="ORF">ENJ46_04885</name>
</gene>
<dbReference type="InterPro" id="IPR013155">
    <property type="entry name" value="M/V/L/I-tRNA-synth_anticd-bd"/>
</dbReference>
<evidence type="ECO:0000256" key="1">
    <source>
        <dbReference type="ARBA" id="ARBA00005594"/>
    </source>
</evidence>
<dbReference type="Proteomes" id="UP000886042">
    <property type="component" value="Unassembled WGS sequence"/>
</dbReference>
<dbReference type="InterPro" id="IPR009080">
    <property type="entry name" value="tRNAsynth_Ia_anticodon-bd"/>
</dbReference>
<reference evidence="10" key="1">
    <citation type="journal article" date="2020" name="mSystems">
        <title>Genome- and Community-Level Interaction Insights into Carbon Utilization and Element Cycling Functions of Hydrothermarchaeota in Hydrothermal Sediment.</title>
        <authorList>
            <person name="Zhou Z."/>
            <person name="Liu Y."/>
            <person name="Xu W."/>
            <person name="Pan J."/>
            <person name="Luo Z.H."/>
            <person name="Li M."/>
        </authorList>
    </citation>
    <scope>NUCLEOTIDE SEQUENCE [LARGE SCALE GENOMIC DNA]</scope>
    <source>
        <strain evidence="10">HyVt-489</strain>
    </source>
</reference>
<protein>
    <recommendedName>
        <fullName evidence="2">leucine--tRNA ligase</fullName>
        <ecNumber evidence="2">6.1.1.4</ecNumber>
    </recommendedName>
</protein>
<comment type="similarity">
    <text evidence="1">Belongs to the class-I aminoacyl-tRNA synthetase family.</text>
</comment>
<dbReference type="GO" id="GO:0004823">
    <property type="term" value="F:leucine-tRNA ligase activity"/>
    <property type="evidence" value="ECO:0007669"/>
    <property type="project" value="UniProtKB-EC"/>
</dbReference>
<evidence type="ECO:0000256" key="7">
    <source>
        <dbReference type="ARBA" id="ARBA00023146"/>
    </source>
</evidence>
<keyword evidence="4" id="KW-0547">Nucleotide-binding</keyword>
<dbReference type="GO" id="GO:0005524">
    <property type="term" value="F:ATP binding"/>
    <property type="evidence" value="ECO:0007669"/>
    <property type="project" value="UniProtKB-KW"/>
</dbReference>
<dbReference type="GO" id="GO:0005829">
    <property type="term" value="C:cytosol"/>
    <property type="evidence" value="ECO:0007669"/>
    <property type="project" value="TreeGrafter"/>
</dbReference>
<dbReference type="PANTHER" id="PTHR43740">
    <property type="entry name" value="LEUCYL-TRNA SYNTHETASE"/>
    <property type="match status" value="1"/>
</dbReference>
<comment type="catalytic activity">
    <reaction evidence="8">
        <text>tRNA(Leu) + L-leucine + ATP = L-leucyl-tRNA(Leu) + AMP + diphosphate</text>
        <dbReference type="Rhea" id="RHEA:11688"/>
        <dbReference type="Rhea" id="RHEA-COMP:9613"/>
        <dbReference type="Rhea" id="RHEA-COMP:9622"/>
        <dbReference type="ChEBI" id="CHEBI:30616"/>
        <dbReference type="ChEBI" id="CHEBI:33019"/>
        <dbReference type="ChEBI" id="CHEBI:57427"/>
        <dbReference type="ChEBI" id="CHEBI:78442"/>
        <dbReference type="ChEBI" id="CHEBI:78494"/>
        <dbReference type="ChEBI" id="CHEBI:456215"/>
        <dbReference type="EC" id="6.1.1.4"/>
    </reaction>
</comment>
<comment type="caution">
    <text evidence="10">The sequence shown here is derived from an EMBL/GenBank/DDBJ whole genome shotgun (WGS) entry which is preliminary data.</text>
</comment>
<evidence type="ECO:0000256" key="4">
    <source>
        <dbReference type="ARBA" id="ARBA00022741"/>
    </source>
</evidence>
<keyword evidence="5" id="KW-0067">ATP-binding</keyword>
<accession>A0A7C3CBY7</accession>
<organism evidence="10">
    <name type="scientific">Hellea balneolensis</name>
    <dbReference type="NCBI Taxonomy" id="287478"/>
    <lineage>
        <taxon>Bacteria</taxon>
        <taxon>Pseudomonadati</taxon>
        <taxon>Pseudomonadota</taxon>
        <taxon>Alphaproteobacteria</taxon>
        <taxon>Maricaulales</taxon>
        <taxon>Robiginitomaculaceae</taxon>
        <taxon>Hellea</taxon>
    </lineage>
</organism>
<sequence>VIAPFMPHLAEECWANLGGENLVCDAPWPQADASLLVEDEITLPIQVNGKKRAEISVAKTIPKDELQALALAHPRVADYVANLTIRKIIIVPGRIINIVAA</sequence>
<dbReference type="AlphaFoldDB" id="A0A7C3CBY7"/>
<name>A0A7C3CBY7_9PROT</name>
<feature type="domain" description="Methionyl/Valyl/Leucyl/Isoleucyl-tRNA synthetase anticodon-binding" evidence="9">
    <location>
        <begin position="1"/>
        <end position="64"/>
    </location>
</feature>
<dbReference type="Pfam" id="PF08264">
    <property type="entry name" value="Anticodon_1"/>
    <property type="match status" value="1"/>
</dbReference>
<evidence type="ECO:0000256" key="6">
    <source>
        <dbReference type="ARBA" id="ARBA00022917"/>
    </source>
</evidence>
<evidence type="ECO:0000256" key="5">
    <source>
        <dbReference type="ARBA" id="ARBA00022840"/>
    </source>
</evidence>
<evidence type="ECO:0000256" key="2">
    <source>
        <dbReference type="ARBA" id="ARBA00013164"/>
    </source>
</evidence>